<protein>
    <submittedName>
        <fullName evidence="5">DNA-binding protein</fullName>
    </submittedName>
    <submittedName>
        <fullName evidence="3">Helix-turn-helix domain-containing protein</fullName>
    </submittedName>
</protein>
<reference evidence="4" key="5">
    <citation type="submission" date="2021-02" db="EMBL/GenBank/DDBJ databases">
        <authorList>
            <consortium name="PulseNet: The National Subtyping Network for Foodborne Disease Surveillance"/>
        </authorList>
    </citation>
    <scope>NUCLEOTIDE SEQUENCE</scope>
    <source>
        <strain evidence="4">PNUSAC020384</strain>
    </source>
</reference>
<proteinExistence type="predicted"/>
<name>A0A1E7NH43_CAMJU</name>
<accession>A0A1E7NH43</accession>
<dbReference type="Pfam" id="PF12728">
    <property type="entry name" value="HTH_17"/>
    <property type="match status" value="1"/>
</dbReference>
<gene>
    <name evidence="5" type="ORF">C3I27_01845</name>
    <name evidence="2" type="ORF">E7N58_00880</name>
    <name evidence="3" type="ORF">F8Y55_07940</name>
    <name evidence="4" type="ORF">JYC20_001506</name>
</gene>
<evidence type="ECO:0000259" key="1">
    <source>
        <dbReference type="Pfam" id="PF12728"/>
    </source>
</evidence>
<evidence type="ECO:0000313" key="3">
    <source>
        <dbReference type="EMBL" id="ECZ5738551.1"/>
    </source>
</evidence>
<evidence type="ECO:0000313" key="2">
    <source>
        <dbReference type="EMBL" id="EAK8192745.1"/>
    </source>
</evidence>
<dbReference type="EMBL" id="PQZD01000002">
    <property type="protein sequence ID" value="RTI48859.1"/>
    <property type="molecule type" value="Genomic_DNA"/>
</dbReference>
<dbReference type="Proteomes" id="UP000735326">
    <property type="component" value="Unassembled WGS sequence"/>
</dbReference>
<reference evidence="2 6" key="3">
    <citation type="submission" date="2019-04" db="EMBL/GenBank/DDBJ databases">
        <authorList>
            <person name="Ashton P.M."/>
            <person name="Dallman T."/>
            <person name="Nair S."/>
            <person name="De Pinna E."/>
            <person name="Peters T."/>
            <person name="Grant K."/>
        </authorList>
    </citation>
    <scope>NUCLEOTIDE SEQUENCE [LARGE SCALE GENOMIC DNA]</scope>
    <source>
        <strain evidence="2 6">OXC2299</strain>
    </source>
</reference>
<dbReference type="GO" id="GO:0003677">
    <property type="term" value="F:DNA binding"/>
    <property type="evidence" value="ECO:0007669"/>
    <property type="project" value="UniProtKB-KW"/>
</dbReference>
<evidence type="ECO:0000313" key="6">
    <source>
        <dbReference type="Proteomes" id="UP000358933"/>
    </source>
</evidence>
<dbReference type="Proteomes" id="UP000358933">
    <property type="component" value="Unassembled WGS sequence"/>
</dbReference>
<keyword evidence="5" id="KW-0238">DNA-binding</keyword>
<evidence type="ECO:0000313" key="5">
    <source>
        <dbReference type="EMBL" id="RTI48859.1"/>
    </source>
</evidence>
<feature type="domain" description="Helix-turn-helix" evidence="1">
    <location>
        <begin position="9"/>
        <end position="54"/>
    </location>
</feature>
<dbReference type="Proteomes" id="UP000421425">
    <property type="component" value="Unassembled WGS sequence"/>
</dbReference>
<evidence type="ECO:0000313" key="4">
    <source>
        <dbReference type="EMBL" id="EHB2512332.1"/>
    </source>
</evidence>
<comment type="caution">
    <text evidence="3">The sequence shown here is derived from an EMBL/GenBank/DDBJ whole genome shotgun (WGS) entry which is preliminary data.</text>
</comment>
<reference evidence="5" key="1">
    <citation type="submission" date="2018-01" db="EMBL/GenBank/DDBJ databases">
        <authorList>
            <person name="Kovanen S."/>
            <person name="Nieminen T."/>
            <person name="Pohja-Mykra M."/>
            <person name="Raunio-Saarnisto M."/>
            <person name="Sauvala M."/>
            <person name="Fredriksson-Ahomaa M."/>
            <person name="Hanninen M.-L."/>
            <person name="Kivisto R."/>
        </authorList>
    </citation>
    <scope>NUCLEOTIDE SEQUENCE</scope>
    <source>
        <strain evidence="5">SO-26</strain>
    </source>
</reference>
<dbReference type="Gene3D" id="1.10.10.10">
    <property type="entry name" value="Winged helix-like DNA-binding domain superfamily/Winged helix DNA-binding domain"/>
    <property type="match status" value="1"/>
</dbReference>
<dbReference type="InterPro" id="IPR009061">
    <property type="entry name" value="DNA-bd_dom_put_sf"/>
</dbReference>
<dbReference type="EMBL" id="AALHBX010000015">
    <property type="protein sequence ID" value="ECZ5738551.1"/>
    <property type="molecule type" value="Genomic_DNA"/>
</dbReference>
<dbReference type="InterPro" id="IPR010093">
    <property type="entry name" value="SinI_DNA-bd"/>
</dbReference>
<dbReference type="EMBL" id="AACJKW010000001">
    <property type="protein sequence ID" value="EAK8192745.1"/>
    <property type="molecule type" value="Genomic_DNA"/>
</dbReference>
<dbReference type="RefSeq" id="WP_002864902.1">
    <property type="nucleotide sequence ID" value="NZ_AP028365.1"/>
</dbReference>
<dbReference type="InterPro" id="IPR036388">
    <property type="entry name" value="WH-like_DNA-bd_sf"/>
</dbReference>
<sequence length="56" mass="6845">MVKKYFREKELSEYLGVSITSLFKLRQDGKIPYIRIGKSIRYEIKEIEKWLKAKRH</sequence>
<reference evidence="3 7" key="4">
    <citation type="submission" date="2019-10" db="EMBL/GenBank/DDBJ databases">
        <authorList>
            <consortium name="PulseNet: The National Subtyping Network for Foodborne Disease Surveillance"/>
            <person name="Tarr C.L."/>
            <person name="Trees E."/>
            <person name="Katz L.S."/>
            <person name="Carleton-Romer H.A."/>
            <person name="Stroika S."/>
            <person name="Kucerova Z."/>
            <person name="Roache K.F."/>
            <person name="Sabol A.L."/>
            <person name="Besser J."/>
            <person name="Gerner-Smidt P."/>
        </authorList>
    </citation>
    <scope>NUCLEOTIDE SEQUENCE [LARGE SCALE GENOMIC DNA]</scope>
    <source>
        <strain evidence="3 7">PNUSAC012091</strain>
    </source>
</reference>
<reference evidence="5" key="2">
    <citation type="journal article" date="2019" name="Appl. Environ. Microbiol.">
        <title>Population genetics and characterization of Campylobacter jejuni isolates in western jackdaws and game birds in Finland.</title>
        <authorList>
            <person name="Kovanen S."/>
            <person name="Rossi M."/>
            <person name="Pohja-Mykra M."/>
            <person name="Nieminen T."/>
            <person name="Raunio-Saarnisto M."/>
            <person name="Sauvala M."/>
            <person name="Fredriksson-Ahomaa M."/>
            <person name="Hanninen M.L."/>
            <person name="Kivisto R."/>
        </authorList>
    </citation>
    <scope>NUCLEOTIDE SEQUENCE</scope>
    <source>
        <strain evidence="5">SO-26</strain>
    </source>
</reference>
<organism evidence="3 7">
    <name type="scientific">Campylobacter jejuni</name>
    <dbReference type="NCBI Taxonomy" id="197"/>
    <lineage>
        <taxon>Bacteria</taxon>
        <taxon>Pseudomonadati</taxon>
        <taxon>Campylobacterota</taxon>
        <taxon>Epsilonproteobacteria</taxon>
        <taxon>Campylobacterales</taxon>
        <taxon>Campylobacteraceae</taxon>
        <taxon>Campylobacter</taxon>
    </lineage>
</organism>
<dbReference type="EMBL" id="AAYVUT010000010">
    <property type="protein sequence ID" value="EHB2512332.1"/>
    <property type="molecule type" value="Genomic_DNA"/>
</dbReference>
<dbReference type="InterPro" id="IPR041657">
    <property type="entry name" value="HTH_17"/>
</dbReference>
<dbReference type="NCBIfam" id="TIGR01764">
    <property type="entry name" value="excise"/>
    <property type="match status" value="1"/>
</dbReference>
<dbReference type="Proteomes" id="UP000287197">
    <property type="component" value="Unassembled WGS sequence"/>
</dbReference>
<dbReference type="SUPFAM" id="SSF46955">
    <property type="entry name" value="Putative DNA-binding domain"/>
    <property type="match status" value="1"/>
</dbReference>
<dbReference type="AlphaFoldDB" id="A0A1E7NH43"/>
<evidence type="ECO:0000313" key="7">
    <source>
        <dbReference type="Proteomes" id="UP000421425"/>
    </source>
</evidence>